<keyword evidence="3" id="KW-1185">Reference proteome</keyword>
<feature type="region of interest" description="Disordered" evidence="1">
    <location>
        <begin position="356"/>
        <end position="383"/>
    </location>
</feature>
<feature type="compositionally biased region" description="Polar residues" evidence="1">
    <location>
        <begin position="216"/>
        <end position="225"/>
    </location>
</feature>
<evidence type="ECO:0000313" key="2">
    <source>
        <dbReference type="EMBL" id="KAF2729221.1"/>
    </source>
</evidence>
<feature type="region of interest" description="Disordered" evidence="1">
    <location>
        <begin position="507"/>
        <end position="549"/>
    </location>
</feature>
<feature type="compositionally biased region" description="Low complexity" evidence="1">
    <location>
        <begin position="432"/>
        <end position="446"/>
    </location>
</feature>
<feature type="region of interest" description="Disordered" evidence="1">
    <location>
        <begin position="1"/>
        <end position="22"/>
    </location>
</feature>
<feature type="compositionally biased region" description="Acidic residues" evidence="1">
    <location>
        <begin position="230"/>
        <end position="242"/>
    </location>
</feature>
<comment type="caution">
    <text evidence="2">The sequence shown here is derived from an EMBL/GenBank/DDBJ whole genome shotgun (WGS) entry which is preliminary data.</text>
</comment>
<reference evidence="2" key="1">
    <citation type="journal article" date="2020" name="Stud. Mycol.">
        <title>101 Dothideomycetes genomes: a test case for predicting lifestyles and emergence of pathogens.</title>
        <authorList>
            <person name="Haridas S."/>
            <person name="Albert R."/>
            <person name="Binder M."/>
            <person name="Bloem J."/>
            <person name="Labutti K."/>
            <person name="Salamov A."/>
            <person name="Andreopoulos B."/>
            <person name="Baker S."/>
            <person name="Barry K."/>
            <person name="Bills G."/>
            <person name="Bluhm B."/>
            <person name="Cannon C."/>
            <person name="Castanera R."/>
            <person name="Culley D."/>
            <person name="Daum C."/>
            <person name="Ezra D."/>
            <person name="Gonzalez J."/>
            <person name="Henrissat B."/>
            <person name="Kuo A."/>
            <person name="Liang C."/>
            <person name="Lipzen A."/>
            <person name="Lutzoni F."/>
            <person name="Magnuson J."/>
            <person name="Mondo S."/>
            <person name="Nolan M."/>
            <person name="Ohm R."/>
            <person name="Pangilinan J."/>
            <person name="Park H.-J."/>
            <person name="Ramirez L."/>
            <person name="Alfaro M."/>
            <person name="Sun H."/>
            <person name="Tritt A."/>
            <person name="Yoshinaga Y."/>
            <person name="Zwiers L.-H."/>
            <person name="Turgeon B."/>
            <person name="Goodwin S."/>
            <person name="Spatafora J."/>
            <person name="Crous P."/>
            <person name="Grigoriev I."/>
        </authorList>
    </citation>
    <scope>NUCLEOTIDE SEQUENCE</scope>
    <source>
        <strain evidence="2">CBS 125425</strain>
    </source>
</reference>
<evidence type="ECO:0000313" key="3">
    <source>
        <dbReference type="Proteomes" id="UP000799444"/>
    </source>
</evidence>
<feature type="compositionally biased region" description="Basic and acidic residues" evidence="1">
    <location>
        <begin position="413"/>
        <end position="428"/>
    </location>
</feature>
<feature type="compositionally biased region" description="Polar residues" evidence="1">
    <location>
        <begin position="539"/>
        <end position="549"/>
    </location>
</feature>
<dbReference type="EMBL" id="ML996252">
    <property type="protein sequence ID" value="KAF2729221.1"/>
    <property type="molecule type" value="Genomic_DNA"/>
</dbReference>
<evidence type="ECO:0000256" key="1">
    <source>
        <dbReference type="SAM" id="MobiDB-lite"/>
    </source>
</evidence>
<feature type="compositionally biased region" description="Polar residues" evidence="1">
    <location>
        <begin position="368"/>
        <end position="383"/>
    </location>
</feature>
<accession>A0A9P4QQT5</accession>
<gene>
    <name evidence="2" type="ORF">EJ04DRAFT_527983</name>
</gene>
<proteinExistence type="predicted"/>
<protein>
    <submittedName>
        <fullName evidence="2">Uncharacterized protein</fullName>
    </submittedName>
</protein>
<feature type="compositionally biased region" description="Basic and acidic residues" evidence="1">
    <location>
        <begin position="357"/>
        <end position="366"/>
    </location>
</feature>
<feature type="compositionally biased region" description="Acidic residues" evidence="1">
    <location>
        <begin position="524"/>
        <end position="534"/>
    </location>
</feature>
<dbReference type="Proteomes" id="UP000799444">
    <property type="component" value="Unassembled WGS sequence"/>
</dbReference>
<feature type="region of interest" description="Disordered" evidence="1">
    <location>
        <begin position="319"/>
        <end position="341"/>
    </location>
</feature>
<organism evidence="2 3">
    <name type="scientific">Polyplosphaeria fusca</name>
    <dbReference type="NCBI Taxonomy" id="682080"/>
    <lineage>
        <taxon>Eukaryota</taxon>
        <taxon>Fungi</taxon>
        <taxon>Dikarya</taxon>
        <taxon>Ascomycota</taxon>
        <taxon>Pezizomycotina</taxon>
        <taxon>Dothideomycetes</taxon>
        <taxon>Pleosporomycetidae</taxon>
        <taxon>Pleosporales</taxon>
        <taxon>Tetraplosphaeriaceae</taxon>
        <taxon>Polyplosphaeria</taxon>
    </lineage>
</organism>
<dbReference type="AlphaFoldDB" id="A0A9P4QQT5"/>
<feature type="region of interest" description="Disordered" evidence="1">
    <location>
        <begin position="403"/>
        <end position="455"/>
    </location>
</feature>
<name>A0A9P4QQT5_9PLEO</name>
<feature type="region of interest" description="Disordered" evidence="1">
    <location>
        <begin position="210"/>
        <end position="242"/>
    </location>
</feature>
<sequence length="1235" mass="138700">MSQWQQGQRHDRPCAGGSINTRSSSHNLLSIVTVAHRPPPTSTNRTLSHFRWRLLAISTVLPSLTSTPHFPRPYKLRPDLPKPSTDKVAAVMATTAADVARAVLSWQPDGFLPIFHPLVFWAHQDEPINDEDIETDQEDVVDDPEDELEQSLEIPPDTESIHAGYESWYIPNFIHRLLSRIRRTDTDASYEDDQDDTPCLDSPAEALQLREPTIVDNEQSTNKSAICSGEDADEPDPDELDSAEPAENQIAVTSTHTAFVGFTGAWWQLNYSTIPLRNVMTLVPYNSNTAQALGEDPTKQLDGSSEKHSVQASIEIQSEQLERSSENGQGQNVEGATLASKGKLSHKDESYLLTDLYKPDKSKEAEQGNLTTAEDRSLSLNGAQEDTTDFRIFMGEQSSKVKVGVQSLQDTDEGQKKVLRESRLRDSGYGESPSPKSTSSTSTSSTEGGVPIDQVLDTEYTIKHVNLDEDLKDAKAKKPTQQPSNYDDRRFVRSKWPVDIIDDISNIDSKSSSFDEQSESKADGEDDSSDEDDSCISITKLTGPTSAAPRNQANLIDMNWMLNIFRITQGFQQRTIEEDVNDGLIDDTTDGDGDNHGYRLLVFLYAQCRGLPSVSLAARVANCYDPGIPQFLLQDDKEHAYGSPNHMDAVQEYLINQFSSDHLQSHPKGNPIVNEDCDEIFGTPEIETVVDFQKDERGNVILKAVAVRKDGLSGSQSCEFFDLSKDCGVEAMNALMEYQQEWEPSSSKHKPMEPWCGPRGKVGPNLAGEPHTSGAPDQVQRKTLANYITRSYASTRATSHDLSDVWGFVRMLKLAVPDPPRETIGKLRHWCEMATNDYGREWWKLAKGSDFPDDETNHEVIATGLKHLKPNQAGGWNDWLGYYHGVLDLNWDNVSGAGCHLAWYPGTRYEELKKQMDGGAFQIRSEDNQLPLKHTLCLRMVPVQNGENDITMDKEQFARDWLDSRNYERGRQVTPVQHTLIYIWSLIRDNVSEDPFEPPTGEEAAQALQDLWEYQHEPAAPCLIGPDAETMARWPVYTNVALYNERPRVLTAAATAAKNQRIFQHTRFIEKAHQDPSGICDAEPQQRIHQHVQRIAKNAPSGFHRAAVNYNTGMHTALAPPQGAQQQHTHNERSPWMQNQGRPYNQQQHPFAAQHALLPLHQAEQAYYEHLYPSPWKKQSTEQERLEQLFPSPWNKAPVQQQEQGFEPWVQQQLFAGGAGAGEAYVEGEMWVRDV</sequence>